<reference evidence="1 2" key="1">
    <citation type="submission" date="2019-07" db="EMBL/GenBank/DDBJ databases">
        <authorList>
            <person name="Huq M.A."/>
        </authorList>
    </citation>
    <scope>NUCLEOTIDE SEQUENCE [LARGE SCALE GENOMIC DNA]</scope>
    <source>
        <strain evidence="1 2">MAH-19</strain>
    </source>
</reference>
<dbReference type="SUPFAM" id="SSF52266">
    <property type="entry name" value="SGNH hydrolase"/>
    <property type="match status" value="1"/>
</dbReference>
<evidence type="ECO:0000313" key="1">
    <source>
        <dbReference type="EMBL" id="TSJ43681.1"/>
    </source>
</evidence>
<dbReference type="InterPro" id="IPR036514">
    <property type="entry name" value="SGNH_hydro_sf"/>
</dbReference>
<protein>
    <recommendedName>
        <fullName evidence="3">SGNH/GDSL hydrolase family protein</fullName>
    </recommendedName>
</protein>
<organism evidence="1 2">
    <name type="scientific">Mucilaginibacter corticis</name>
    <dbReference type="NCBI Taxonomy" id="2597670"/>
    <lineage>
        <taxon>Bacteria</taxon>
        <taxon>Pseudomonadati</taxon>
        <taxon>Bacteroidota</taxon>
        <taxon>Sphingobacteriia</taxon>
        <taxon>Sphingobacteriales</taxon>
        <taxon>Sphingobacteriaceae</taxon>
        <taxon>Mucilaginibacter</taxon>
    </lineage>
</organism>
<evidence type="ECO:0000313" key="2">
    <source>
        <dbReference type="Proteomes" id="UP000318733"/>
    </source>
</evidence>
<sequence>MKKFLTRVLIILIITLVADRAFSVVVKIFFKTTTTTDEYKLNTVTYKMNDPVIFMGSSRCHHHYVPSVIEDTLKTGVYNAGLWGMHNIYFQYGFLCNILARYTPKTICLEVHPIDYLATPFSQTATVGSLTPYINVSPGCDDMLKVAGLYYKSELSELYRYNSQFANIVAGNVSTRSLASDKGFKPLYGKLDTTFKTTPERFPFGIDTAKVHYLQAFIDKCKEKHIQLIFLFSPFYAVEKNHMVDIPDSMAKKNNIPFINHYNLAGFTGHPEVYYDFGHLNETGAKKYSAIVASELKKYIKN</sequence>
<dbReference type="AlphaFoldDB" id="A0A556MUR8"/>
<keyword evidence="2" id="KW-1185">Reference proteome</keyword>
<name>A0A556MUR8_9SPHI</name>
<gene>
    <name evidence="1" type="ORF">FO440_05695</name>
</gene>
<dbReference type="GO" id="GO:0016788">
    <property type="term" value="F:hydrolase activity, acting on ester bonds"/>
    <property type="evidence" value="ECO:0007669"/>
    <property type="project" value="UniProtKB-ARBA"/>
</dbReference>
<comment type="caution">
    <text evidence="1">The sequence shown here is derived from an EMBL/GenBank/DDBJ whole genome shotgun (WGS) entry which is preliminary data.</text>
</comment>
<dbReference type="OrthoDB" id="869432at2"/>
<dbReference type="RefSeq" id="WP_144247247.1">
    <property type="nucleotide sequence ID" value="NZ_VLPK01000001.1"/>
</dbReference>
<proteinExistence type="predicted"/>
<dbReference type="Proteomes" id="UP000318733">
    <property type="component" value="Unassembled WGS sequence"/>
</dbReference>
<dbReference type="Gene3D" id="3.40.50.1110">
    <property type="entry name" value="SGNH hydrolase"/>
    <property type="match status" value="1"/>
</dbReference>
<dbReference type="EMBL" id="VLPK01000001">
    <property type="protein sequence ID" value="TSJ43681.1"/>
    <property type="molecule type" value="Genomic_DNA"/>
</dbReference>
<evidence type="ECO:0008006" key="3">
    <source>
        <dbReference type="Google" id="ProtNLM"/>
    </source>
</evidence>
<accession>A0A556MUR8</accession>